<feature type="transmembrane region" description="Helical" evidence="6">
    <location>
        <begin position="137"/>
        <end position="157"/>
    </location>
</feature>
<evidence type="ECO:0000256" key="1">
    <source>
        <dbReference type="ARBA" id="ARBA00004141"/>
    </source>
</evidence>
<feature type="transmembrane region" description="Helical" evidence="6">
    <location>
        <begin position="220"/>
        <end position="243"/>
    </location>
</feature>
<evidence type="ECO:0000313" key="7">
    <source>
        <dbReference type="Proteomes" id="UP000887578"/>
    </source>
</evidence>
<keyword evidence="3 6" id="KW-0812">Transmembrane</keyword>
<reference evidence="8" key="1">
    <citation type="submission" date="2022-11" db="UniProtKB">
        <authorList>
            <consortium name="WormBaseParasite"/>
        </authorList>
    </citation>
    <scope>IDENTIFICATION</scope>
</reference>
<dbReference type="InterPro" id="IPR000609">
    <property type="entry name" value="7TM_GPCR_serpentine_rcpt_Srg"/>
</dbReference>
<dbReference type="WBParaSite" id="PDA_v2.g15733.t1">
    <property type="protein sequence ID" value="PDA_v2.g15733.t1"/>
    <property type="gene ID" value="PDA_v2.g15733"/>
</dbReference>
<proteinExistence type="inferred from homology"/>
<feature type="transmembrane region" description="Helical" evidence="6">
    <location>
        <begin position="20"/>
        <end position="49"/>
    </location>
</feature>
<comment type="subcellular location">
    <subcellularLocation>
        <location evidence="1">Membrane</location>
        <topology evidence="1">Multi-pass membrane protein</topology>
    </subcellularLocation>
</comment>
<evidence type="ECO:0000313" key="8">
    <source>
        <dbReference type="WBParaSite" id="PDA_v2.g15733.t1"/>
    </source>
</evidence>
<sequence length="283" mass="32607">MNNHEKFTEETEEHLESIHWLLVIIDICIDVVFYSGAIFTLFLTICLLYNFSKPNNILNTAYYYVLVLGYTVDLCSVITYILDASVFPEISPMKEINNIIQWYAKLFVGFWNTLLVLNRLTALIWWNKHSKIWEGKFFAGIVLILFLYPFILNGYSFGNPCQLNLHDDKCTEYMAESQNFVAISNGVNGILSLIVGLFTAFAARFSVLASKSSQKYEKQLLIQSIISSFLFGSYCALTAAYSIMYPYQNDKDFAVLFDFTRDFSNLFYKIFYYSSAVLLVILS</sequence>
<evidence type="ECO:0000256" key="6">
    <source>
        <dbReference type="RuleBase" id="RU280813"/>
    </source>
</evidence>
<dbReference type="GO" id="GO:0007606">
    <property type="term" value="P:sensory perception of chemical stimulus"/>
    <property type="evidence" value="ECO:0007669"/>
    <property type="project" value="UniProtKB-UniRule"/>
</dbReference>
<keyword evidence="5 6" id="KW-0472">Membrane</keyword>
<evidence type="ECO:0000256" key="2">
    <source>
        <dbReference type="ARBA" id="ARBA00005692"/>
    </source>
</evidence>
<comment type="similarity">
    <text evidence="2 6">Belongs to the nematode receptor-like protein srg family.</text>
</comment>
<dbReference type="AlphaFoldDB" id="A0A914PDL3"/>
<keyword evidence="7" id="KW-1185">Reference proteome</keyword>
<organism evidence="7 8">
    <name type="scientific">Panagrolaimus davidi</name>
    <dbReference type="NCBI Taxonomy" id="227884"/>
    <lineage>
        <taxon>Eukaryota</taxon>
        <taxon>Metazoa</taxon>
        <taxon>Ecdysozoa</taxon>
        <taxon>Nematoda</taxon>
        <taxon>Chromadorea</taxon>
        <taxon>Rhabditida</taxon>
        <taxon>Tylenchina</taxon>
        <taxon>Panagrolaimomorpha</taxon>
        <taxon>Panagrolaimoidea</taxon>
        <taxon>Panagrolaimidae</taxon>
        <taxon>Panagrolaimus</taxon>
    </lineage>
</organism>
<dbReference type="GO" id="GO:0004888">
    <property type="term" value="F:transmembrane signaling receptor activity"/>
    <property type="evidence" value="ECO:0007669"/>
    <property type="project" value="InterPro"/>
</dbReference>
<feature type="transmembrane region" description="Helical" evidence="6">
    <location>
        <begin position="102"/>
        <end position="125"/>
    </location>
</feature>
<accession>A0A914PDL3</accession>
<feature type="transmembrane region" description="Helical" evidence="6">
    <location>
        <begin position="189"/>
        <end position="208"/>
    </location>
</feature>
<feature type="transmembrane region" description="Helical" evidence="6">
    <location>
        <begin position="263"/>
        <end position="282"/>
    </location>
</feature>
<evidence type="ECO:0000256" key="4">
    <source>
        <dbReference type="ARBA" id="ARBA00022989"/>
    </source>
</evidence>
<evidence type="ECO:0000256" key="3">
    <source>
        <dbReference type="ARBA" id="ARBA00022692"/>
    </source>
</evidence>
<protein>
    <recommendedName>
        <fullName evidence="6">Serpentine receptor class gamma</fullName>
    </recommendedName>
</protein>
<feature type="transmembrane region" description="Helical" evidence="6">
    <location>
        <begin position="61"/>
        <end position="82"/>
    </location>
</feature>
<name>A0A914PDL3_9BILA</name>
<keyword evidence="4 6" id="KW-1133">Transmembrane helix</keyword>
<dbReference type="Pfam" id="PF02118">
    <property type="entry name" value="Srg"/>
    <property type="match status" value="1"/>
</dbReference>
<dbReference type="GO" id="GO:0016020">
    <property type="term" value="C:membrane"/>
    <property type="evidence" value="ECO:0007669"/>
    <property type="project" value="UniProtKB-SubCell"/>
</dbReference>
<evidence type="ECO:0000256" key="5">
    <source>
        <dbReference type="ARBA" id="ARBA00023136"/>
    </source>
</evidence>
<dbReference type="Proteomes" id="UP000887578">
    <property type="component" value="Unplaced"/>
</dbReference>